<dbReference type="PANTHER" id="PTHR42923:SF17">
    <property type="entry name" value="AMINE OXIDASE DOMAIN-CONTAINING PROTEIN"/>
    <property type="match status" value="1"/>
</dbReference>
<comment type="caution">
    <text evidence="5">The sequence shown here is derived from an EMBL/GenBank/DDBJ whole genome shotgun (WGS) entry which is preliminary data.</text>
</comment>
<dbReference type="AlphaFoldDB" id="A0A502DY82"/>
<organism evidence="5 6">
    <name type="scientific">Variovorax guangxiensis</name>
    <dbReference type="NCBI Taxonomy" id="1775474"/>
    <lineage>
        <taxon>Bacteria</taxon>
        <taxon>Pseudomonadati</taxon>
        <taxon>Pseudomonadota</taxon>
        <taxon>Betaproteobacteria</taxon>
        <taxon>Burkholderiales</taxon>
        <taxon>Comamonadaceae</taxon>
        <taxon>Variovorax</taxon>
    </lineage>
</organism>
<evidence type="ECO:0000256" key="1">
    <source>
        <dbReference type="ARBA" id="ARBA00001974"/>
    </source>
</evidence>
<dbReference type="Gene3D" id="3.50.50.60">
    <property type="entry name" value="FAD/NAD(P)-binding domain"/>
    <property type="match status" value="1"/>
</dbReference>
<feature type="binding site" evidence="3">
    <location>
        <begin position="50"/>
        <end position="51"/>
    </location>
    <ligand>
        <name>FAD</name>
        <dbReference type="ChEBI" id="CHEBI:57692"/>
    </ligand>
</feature>
<feature type="binding site" evidence="3">
    <location>
        <position position="32"/>
    </location>
    <ligand>
        <name>FAD</name>
        <dbReference type="ChEBI" id="CHEBI:57692"/>
    </ligand>
</feature>
<dbReference type="PRINTS" id="PR00757">
    <property type="entry name" value="AMINEOXDASEF"/>
</dbReference>
<evidence type="ECO:0000313" key="5">
    <source>
        <dbReference type="EMBL" id="TPG30293.1"/>
    </source>
</evidence>
<dbReference type="InterPro" id="IPR036188">
    <property type="entry name" value="FAD/NAD-bd_sf"/>
</dbReference>
<dbReference type="InterPro" id="IPR001613">
    <property type="entry name" value="Flavin_amine_oxidase"/>
</dbReference>
<dbReference type="Pfam" id="PF01593">
    <property type="entry name" value="Amino_oxidase"/>
    <property type="match status" value="1"/>
</dbReference>
<dbReference type="SUPFAM" id="SSF51905">
    <property type="entry name" value="FAD/NAD(P)-binding domain"/>
    <property type="match status" value="1"/>
</dbReference>
<protein>
    <submittedName>
        <fullName evidence="5">FAD-dependent oxidoreductase</fullName>
    </submittedName>
</protein>
<dbReference type="GO" id="GO:0016491">
    <property type="term" value="F:oxidoreductase activity"/>
    <property type="evidence" value="ECO:0007669"/>
    <property type="project" value="UniProtKB-KW"/>
</dbReference>
<accession>A0A502DY82</accession>
<dbReference type="OrthoDB" id="20837at2"/>
<dbReference type="Proteomes" id="UP000319212">
    <property type="component" value="Unassembled WGS sequence"/>
</dbReference>
<dbReference type="Gene3D" id="1.10.405.20">
    <property type="match status" value="1"/>
</dbReference>
<reference evidence="5 6" key="1">
    <citation type="journal article" date="2019" name="Environ. Microbiol.">
        <title>Species interactions and distinct microbial communities in high Arctic permafrost affected cryosols are associated with the CH4 and CO2 gas fluxes.</title>
        <authorList>
            <person name="Altshuler I."/>
            <person name="Hamel J."/>
            <person name="Turney S."/>
            <person name="Magnuson E."/>
            <person name="Levesque R."/>
            <person name="Greer C."/>
            <person name="Whyte L.G."/>
        </authorList>
    </citation>
    <scope>NUCLEOTIDE SEQUENCE [LARGE SCALE GENOMIC DNA]</scope>
    <source>
        <strain evidence="5 6">S06.C</strain>
    </source>
</reference>
<evidence type="ECO:0000256" key="2">
    <source>
        <dbReference type="ARBA" id="ARBA00023002"/>
    </source>
</evidence>
<sequence>MTPATAPDGFLPPTRGTDGPSLDIAVIGSGISGLSAAWLLSQRHRVTVFEADNRPGGHSNTVLAPTVGGPVAVDTGFIVYNEAAYPNLSALFTHLGVETQASEMSFAVSLDAGKLEYSGTNLRGLFAQRGNLLSPRFWSMLRDLVRFYRQAPGDAERFGLIPLDTYLDARGFGRAFREDHLYPMAAAIWSTSAARVGDYPTEAFVRFCENHHLLQLSGRPLWRTVKGGSARYVERLTEGLGQRLRLDNAATELQRDAEGVVVHSEGNPRGQRFDQVVIATHADQALRLLPDPTAAEARVLGAFGYSRNRAVLHSDPALMPRRRAVWSSWNYAADRSRTQAPCVTYWMNRLQDIPQRTPMFLTLNPTVEPRSEHLIRSEIYEHPVFNMAAIRAQDELWWLQGRRRTWFCGAYFGAGFHEDGLQAGLAVAEALGGVRRPWNVENESGRIRLRSPQVETA</sequence>
<dbReference type="Gene3D" id="3.30.70.1990">
    <property type="match status" value="1"/>
</dbReference>
<dbReference type="RefSeq" id="WP_140838180.1">
    <property type="nucleotide sequence ID" value="NZ_RCZI01000001.1"/>
</dbReference>
<evidence type="ECO:0000259" key="4">
    <source>
        <dbReference type="Pfam" id="PF01593"/>
    </source>
</evidence>
<evidence type="ECO:0000256" key="3">
    <source>
        <dbReference type="PIRSR" id="PIRSR601613-1"/>
    </source>
</evidence>
<evidence type="ECO:0000313" key="6">
    <source>
        <dbReference type="Proteomes" id="UP000319212"/>
    </source>
</evidence>
<gene>
    <name evidence="5" type="ORF">EAH82_02020</name>
</gene>
<comment type="cofactor">
    <cofactor evidence="1">
        <name>FAD</name>
        <dbReference type="ChEBI" id="CHEBI:57692"/>
    </cofactor>
</comment>
<dbReference type="InterPro" id="IPR050464">
    <property type="entry name" value="Zeta_carotene_desat/Oxidored"/>
</dbReference>
<dbReference type="PANTHER" id="PTHR42923">
    <property type="entry name" value="PROTOPORPHYRINOGEN OXIDASE"/>
    <property type="match status" value="1"/>
</dbReference>
<keyword evidence="2" id="KW-0560">Oxidoreductase</keyword>
<feature type="domain" description="Amine oxidase" evidence="4">
    <location>
        <begin position="31"/>
        <end position="297"/>
    </location>
</feature>
<proteinExistence type="predicted"/>
<dbReference type="EMBL" id="RCZI01000001">
    <property type="protein sequence ID" value="TPG30293.1"/>
    <property type="molecule type" value="Genomic_DNA"/>
</dbReference>
<name>A0A502DY82_9BURK</name>
<dbReference type="InterPro" id="IPR002937">
    <property type="entry name" value="Amino_oxidase"/>
</dbReference>